<dbReference type="Proteomes" id="UP000335636">
    <property type="component" value="Unassembled WGS sequence"/>
</dbReference>
<protein>
    <submittedName>
        <fullName evidence="1">Uncharacterized protein</fullName>
    </submittedName>
</protein>
<dbReference type="PROSITE" id="PS51257">
    <property type="entry name" value="PROKAR_LIPOPROTEIN"/>
    <property type="match status" value="1"/>
</dbReference>
<dbReference type="EMBL" id="CABDUW010000122">
    <property type="protein sequence ID" value="VTJ59467.1"/>
    <property type="molecule type" value="Genomic_DNA"/>
</dbReference>
<organism evidence="1 2">
    <name type="scientific">Marmota monax</name>
    <name type="common">Woodchuck</name>
    <dbReference type="NCBI Taxonomy" id="9995"/>
    <lineage>
        <taxon>Eukaryota</taxon>
        <taxon>Metazoa</taxon>
        <taxon>Chordata</taxon>
        <taxon>Craniata</taxon>
        <taxon>Vertebrata</taxon>
        <taxon>Euteleostomi</taxon>
        <taxon>Mammalia</taxon>
        <taxon>Eutheria</taxon>
        <taxon>Euarchontoglires</taxon>
        <taxon>Glires</taxon>
        <taxon>Rodentia</taxon>
        <taxon>Sciuromorpha</taxon>
        <taxon>Sciuridae</taxon>
        <taxon>Xerinae</taxon>
        <taxon>Marmotini</taxon>
        <taxon>Marmota</taxon>
    </lineage>
</organism>
<dbReference type="AlphaFoldDB" id="A0A5E4APW6"/>
<evidence type="ECO:0000313" key="2">
    <source>
        <dbReference type="Proteomes" id="UP000335636"/>
    </source>
</evidence>
<proteinExistence type="predicted"/>
<sequence>MPQAVRPPEVPPRWPLTSARQVTAAGLGAAGCTDAPGYGEEEAADILLPSRIESWPREPFGPAECDHR</sequence>
<evidence type="ECO:0000313" key="1">
    <source>
        <dbReference type="EMBL" id="VTJ59467.1"/>
    </source>
</evidence>
<reference evidence="1" key="1">
    <citation type="submission" date="2019-04" db="EMBL/GenBank/DDBJ databases">
        <authorList>
            <person name="Alioto T."/>
            <person name="Alioto T."/>
        </authorList>
    </citation>
    <scope>NUCLEOTIDE SEQUENCE [LARGE SCALE GENOMIC DNA]</scope>
</reference>
<accession>A0A5E4APW6</accession>
<comment type="caution">
    <text evidence="1">The sequence shown here is derived from an EMBL/GenBank/DDBJ whole genome shotgun (WGS) entry which is preliminary data.</text>
</comment>
<keyword evidence="2" id="KW-1185">Reference proteome</keyword>
<gene>
    <name evidence="1" type="ORF">MONAX_5E031956</name>
</gene>
<name>A0A5E4APW6_MARMO</name>